<feature type="region of interest" description="Disordered" evidence="5">
    <location>
        <begin position="118"/>
        <end position="175"/>
    </location>
</feature>
<dbReference type="SMART" id="SM00355">
    <property type="entry name" value="ZnF_C2H2"/>
    <property type="match status" value="2"/>
</dbReference>
<feature type="domain" description="C2H2-type" evidence="6">
    <location>
        <begin position="195"/>
        <end position="222"/>
    </location>
</feature>
<dbReference type="PROSITE" id="PS50157">
    <property type="entry name" value="ZINC_FINGER_C2H2_2"/>
    <property type="match status" value="2"/>
</dbReference>
<evidence type="ECO:0000313" key="7">
    <source>
        <dbReference type="EMBL" id="TPX76560.1"/>
    </source>
</evidence>
<dbReference type="PANTHER" id="PTHR23235">
    <property type="entry name" value="KRUEPPEL-LIKE TRANSCRIPTION FACTOR"/>
    <property type="match status" value="1"/>
</dbReference>
<protein>
    <recommendedName>
        <fullName evidence="6">C2H2-type domain-containing protein</fullName>
    </recommendedName>
</protein>
<evidence type="ECO:0000256" key="4">
    <source>
        <dbReference type="PROSITE-ProRule" id="PRU00042"/>
    </source>
</evidence>
<dbReference type="Pfam" id="PF00096">
    <property type="entry name" value="zf-C2H2"/>
    <property type="match status" value="1"/>
</dbReference>
<organism evidence="7 8">
    <name type="scientific">Chytriomyces confervae</name>
    <dbReference type="NCBI Taxonomy" id="246404"/>
    <lineage>
        <taxon>Eukaryota</taxon>
        <taxon>Fungi</taxon>
        <taxon>Fungi incertae sedis</taxon>
        <taxon>Chytridiomycota</taxon>
        <taxon>Chytridiomycota incertae sedis</taxon>
        <taxon>Chytridiomycetes</taxon>
        <taxon>Chytridiales</taxon>
        <taxon>Chytriomycetaceae</taxon>
        <taxon>Chytriomyces</taxon>
    </lineage>
</organism>
<feature type="compositionally biased region" description="Basic and acidic residues" evidence="5">
    <location>
        <begin position="95"/>
        <end position="104"/>
    </location>
</feature>
<feature type="region of interest" description="Disordered" evidence="5">
    <location>
        <begin position="19"/>
        <end position="45"/>
    </location>
</feature>
<dbReference type="InterPro" id="IPR013087">
    <property type="entry name" value="Znf_C2H2_type"/>
</dbReference>
<proteinExistence type="predicted"/>
<accession>A0A507FLH4</accession>
<sequence>MSLHQLVPGTARISIRSLLNDHDHGPDELETRAPVPKYQSPMTASNTTTTTTAISTSLPTFATFQFQSLAGSPSTSRLSLPSISNIHPPQAQQYSHEHPEHHQHAYNEHHPRGIAIHSAQQQQRSFHSRQSSTSLSTSMPSRPPTPQFRQSPPLLPQQDSRQSSPSTTTVSATGSSLLQSQINQLANSNKPAARFQCHLCVKAFRRKHHLESHLTTHSPEYPFPCQIGTCLSKFKRHADLMRHQRTVVHRGNSQ</sequence>
<dbReference type="OrthoDB" id="2140568at2759"/>
<dbReference type="EMBL" id="QEAP01000043">
    <property type="protein sequence ID" value="TPX76560.1"/>
    <property type="molecule type" value="Genomic_DNA"/>
</dbReference>
<dbReference type="GO" id="GO:0008270">
    <property type="term" value="F:zinc ion binding"/>
    <property type="evidence" value="ECO:0007669"/>
    <property type="project" value="UniProtKB-KW"/>
</dbReference>
<feature type="compositionally biased region" description="Basic and acidic residues" evidence="5">
    <location>
        <begin position="19"/>
        <end position="31"/>
    </location>
</feature>
<evidence type="ECO:0000256" key="5">
    <source>
        <dbReference type="SAM" id="MobiDB-lite"/>
    </source>
</evidence>
<evidence type="ECO:0000313" key="8">
    <source>
        <dbReference type="Proteomes" id="UP000320333"/>
    </source>
</evidence>
<evidence type="ECO:0000256" key="2">
    <source>
        <dbReference type="ARBA" id="ARBA00022771"/>
    </source>
</evidence>
<evidence type="ECO:0000256" key="1">
    <source>
        <dbReference type="ARBA" id="ARBA00022723"/>
    </source>
</evidence>
<dbReference type="Proteomes" id="UP000320333">
    <property type="component" value="Unassembled WGS sequence"/>
</dbReference>
<dbReference type="GO" id="GO:0000978">
    <property type="term" value="F:RNA polymerase II cis-regulatory region sequence-specific DNA binding"/>
    <property type="evidence" value="ECO:0007669"/>
    <property type="project" value="TreeGrafter"/>
</dbReference>
<feature type="compositionally biased region" description="Low complexity" evidence="5">
    <location>
        <begin position="118"/>
        <end position="140"/>
    </location>
</feature>
<reference evidence="7 8" key="1">
    <citation type="journal article" date="2019" name="Sci. Rep.">
        <title>Comparative genomics of chytrid fungi reveal insights into the obligate biotrophic and pathogenic lifestyle of Synchytrium endobioticum.</title>
        <authorList>
            <person name="van de Vossenberg B.T.L.H."/>
            <person name="Warris S."/>
            <person name="Nguyen H.D.T."/>
            <person name="van Gent-Pelzer M.P.E."/>
            <person name="Joly D.L."/>
            <person name="van de Geest H.C."/>
            <person name="Bonants P.J.M."/>
            <person name="Smith D.S."/>
            <person name="Levesque C.A."/>
            <person name="van der Lee T.A.J."/>
        </authorList>
    </citation>
    <scope>NUCLEOTIDE SEQUENCE [LARGE SCALE GENOMIC DNA]</scope>
    <source>
        <strain evidence="7 8">CBS 675.73</strain>
    </source>
</reference>
<dbReference type="GO" id="GO:0000981">
    <property type="term" value="F:DNA-binding transcription factor activity, RNA polymerase II-specific"/>
    <property type="evidence" value="ECO:0007669"/>
    <property type="project" value="TreeGrafter"/>
</dbReference>
<feature type="compositionally biased region" description="Polar residues" evidence="5">
    <location>
        <begin position="71"/>
        <end position="94"/>
    </location>
</feature>
<comment type="caution">
    <text evidence="7">The sequence shown here is derived from an EMBL/GenBank/DDBJ whole genome shotgun (WGS) entry which is preliminary data.</text>
</comment>
<feature type="compositionally biased region" description="Polar residues" evidence="5">
    <location>
        <begin position="157"/>
        <end position="175"/>
    </location>
</feature>
<name>A0A507FLH4_9FUNG</name>
<keyword evidence="1" id="KW-0479">Metal-binding</keyword>
<dbReference type="InterPro" id="IPR036236">
    <property type="entry name" value="Znf_C2H2_sf"/>
</dbReference>
<evidence type="ECO:0000256" key="3">
    <source>
        <dbReference type="ARBA" id="ARBA00022833"/>
    </source>
</evidence>
<dbReference type="PROSITE" id="PS00028">
    <property type="entry name" value="ZINC_FINGER_C2H2_1"/>
    <property type="match status" value="2"/>
</dbReference>
<gene>
    <name evidence="7" type="ORF">CcCBS67573_g02158</name>
</gene>
<dbReference type="PANTHER" id="PTHR23235:SF120">
    <property type="entry name" value="KRUPPEL-LIKE FACTOR 15"/>
    <property type="match status" value="1"/>
</dbReference>
<feature type="domain" description="C2H2-type" evidence="6">
    <location>
        <begin position="223"/>
        <end position="254"/>
    </location>
</feature>
<evidence type="ECO:0000259" key="6">
    <source>
        <dbReference type="PROSITE" id="PS50157"/>
    </source>
</evidence>
<dbReference type="STRING" id="246404.A0A507FLH4"/>
<keyword evidence="3" id="KW-0862">Zinc</keyword>
<feature type="region of interest" description="Disordered" evidence="5">
    <location>
        <begin position="71"/>
        <end position="104"/>
    </location>
</feature>
<dbReference type="SUPFAM" id="SSF57667">
    <property type="entry name" value="beta-beta-alpha zinc fingers"/>
    <property type="match status" value="1"/>
</dbReference>
<dbReference type="AlphaFoldDB" id="A0A507FLH4"/>
<dbReference type="Gene3D" id="3.30.160.60">
    <property type="entry name" value="Classic Zinc Finger"/>
    <property type="match status" value="2"/>
</dbReference>
<keyword evidence="8" id="KW-1185">Reference proteome</keyword>
<keyword evidence="2 4" id="KW-0863">Zinc-finger</keyword>